<sequence>MQILFRWDDESPTLLLPTFISQNYGFAGRYEDVGEVGFPYVRRRSFAGVGVFKGPLMVNVVTREHAVRRPVIRSTTDGSGWTGAAPGGPAQAQSAENGQDHEETVSLDDILEGKGAYFTSQGFWQPRRGSWRSTKVNIFKVVFTATSLDLIRLRRQLTAGSHILMDESGVKLHAYISSSLCESKM</sequence>
<evidence type="ECO:0000313" key="3">
    <source>
        <dbReference type="EMBL" id="CAG9110960.1"/>
    </source>
</evidence>
<proteinExistence type="predicted"/>
<dbReference type="Proteomes" id="UP000659654">
    <property type="component" value="Unassembled WGS sequence"/>
</dbReference>
<keyword evidence="5" id="KW-1185">Reference proteome</keyword>
<feature type="region of interest" description="Disordered" evidence="1">
    <location>
        <begin position="72"/>
        <end position="101"/>
    </location>
</feature>
<dbReference type="Proteomes" id="UP000095284">
    <property type="component" value="Unplaced"/>
</dbReference>
<organism evidence="4 6">
    <name type="scientific">Bursaphelenchus xylophilus</name>
    <name type="common">Pinewood nematode worm</name>
    <name type="synonym">Aphelenchoides xylophilus</name>
    <dbReference type="NCBI Taxonomy" id="6326"/>
    <lineage>
        <taxon>Eukaryota</taxon>
        <taxon>Metazoa</taxon>
        <taxon>Ecdysozoa</taxon>
        <taxon>Nematoda</taxon>
        <taxon>Chromadorea</taxon>
        <taxon>Rhabditida</taxon>
        <taxon>Tylenchina</taxon>
        <taxon>Tylenchomorpha</taxon>
        <taxon>Aphelenchoidea</taxon>
        <taxon>Aphelenchoididae</taxon>
        <taxon>Bursaphelenchus</taxon>
    </lineage>
</organism>
<reference evidence="6" key="1">
    <citation type="submission" date="2016-11" db="UniProtKB">
        <authorList>
            <consortium name="WormBaseParasite"/>
        </authorList>
    </citation>
    <scope>IDENTIFICATION</scope>
</reference>
<gene>
    <name evidence="2" type="ORF">BXYJ_LOCUS7581</name>
</gene>
<dbReference type="EMBL" id="CAJFCV020000003">
    <property type="protein sequence ID" value="CAG9110960.1"/>
    <property type="molecule type" value="Genomic_DNA"/>
</dbReference>
<dbReference type="WBParaSite" id="BXY_1554600.1">
    <property type="protein sequence ID" value="BXY_1554600.1"/>
    <property type="gene ID" value="BXY_1554600"/>
</dbReference>
<evidence type="ECO:0000313" key="2">
    <source>
        <dbReference type="EMBL" id="CAD5222641.1"/>
    </source>
</evidence>
<evidence type="ECO:0000313" key="4">
    <source>
        <dbReference type="Proteomes" id="UP000095284"/>
    </source>
</evidence>
<reference evidence="3" key="2">
    <citation type="submission" date="2020-08" db="EMBL/GenBank/DDBJ databases">
        <authorList>
            <person name="Kikuchi T."/>
        </authorList>
    </citation>
    <scope>NUCLEOTIDE SEQUENCE</scope>
    <source>
        <strain evidence="2">Ka4C1</strain>
    </source>
</reference>
<evidence type="ECO:0000256" key="1">
    <source>
        <dbReference type="SAM" id="MobiDB-lite"/>
    </source>
</evidence>
<feature type="compositionally biased region" description="Low complexity" evidence="1">
    <location>
        <begin position="78"/>
        <end position="95"/>
    </location>
</feature>
<protein>
    <submittedName>
        <fullName evidence="2">(pine wood nematode) hypothetical protein</fullName>
    </submittedName>
</protein>
<dbReference type="EMBL" id="CAJFDI010000003">
    <property type="protein sequence ID" value="CAD5222641.1"/>
    <property type="molecule type" value="Genomic_DNA"/>
</dbReference>
<evidence type="ECO:0000313" key="5">
    <source>
        <dbReference type="Proteomes" id="UP000659654"/>
    </source>
</evidence>
<name>A0A1I7SR82_BURXY</name>
<dbReference type="AlphaFoldDB" id="A0A1I7SR82"/>
<dbReference type="Proteomes" id="UP000582659">
    <property type="component" value="Unassembled WGS sequence"/>
</dbReference>
<evidence type="ECO:0000313" key="6">
    <source>
        <dbReference type="WBParaSite" id="BXY_1554600.1"/>
    </source>
</evidence>
<accession>A0A1I7SR82</accession>